<dbReference type="Proteomes" id="UP000253426">
    <property type="component" value="Unassembled WGS sequence"/>
</dbReference>
<dbReference type="Gene3D" id="3.10.620.30">
    <property type="match status" value="1"/>
</dbReference>
<dbReference type="GO" id="GO:0005856">
    <property type="term" value="C:cytoskeleton"/>
    <property type="evidence" value="ECO:0007669"/>
    <property type="project" value="UniProtKB-SubCell"/>
</dbReference>
<evidence type="ECO:0000313" key="4">
    <source>
        <dbReference type="EMBL" id="RBP47411.1"/>
    </source>
</evidence>
<dbReference type="EMBL" id="QNRR01000001">
    <property type="protein sequence ID" value="RBP47411.1"/>
    <property type="molecule type" value="Genomic_DNA"/>
</dbReference>
<keyword evidence="2" id="KW-0206">Cytoskeleton</keyword>
<dbReference type="AlphaFoldDB" id="A0A366HSZ9"/>
<accession>A0A366HSZ9</accession>
<dbReference type="RefSeq" id="WP_211325404.1">
    <property type="nucleotide sequence ID" value="NZ_QNRR01000001.1"/>
</dbReference>
<evidence type="ECO:0000259" key="3">
    <source>
        <dbReference type="Pfam" id="PF24656"/>
    </source>
</evidence>
<sequence length="387" mass="43713">MRLLILVLLLALLGLGWRANLAGSVGTWWQQRGADARKTAELEQDLVTRLQQTRQQMRVGDIQPDARLQQWLGQRMEHETQDMNALIHDAQNVFPEYQQMAALQTWRATEKELATNLQTWPEIGGESYSHLALTVRPSWGGLGWHGCLVVGQRLPAFTPEALNASRQSLFYSECTLCGRKQACQIPRHTRSLSLECGGCRRMYAMVASGSNGQYRYVNEFLEGYEPPAMYPENQPRLAELMTIWRAVSAGCQYTQDTGTDDNDAWQTARETQALGRGDCEDSAILLADWLLARGFEARVALGRYAERGGHAWVIVRLEGEEYLLESTEGTTGARKAPLLSEVGSRYVPEILFDRDAFYTRIQPLALWNGDFWTDKTWLRVVPGAARQ</sequence>
<dbReference type="SUPFAM" id="SSF54001">
    <property type="entry name" value="Cysteine proteinases"/>
    <property type="match status" value="1"/>
</dbReference>
<comment type="subcellular location">
    <subcellularLocation>
        <location evidence="1">Cytoplasm</location>
        <location evidence="1">Cytoskeleton</location>
    </subcellularLocation>
</comment>
<comment type="caution">
    <text evidence="4">The sequence shown here is derived from an EMBL/GenBank/DDBJ whole genome shotgun (WGS) entry which is preliminary data.</text>
</comment>
<proteinExistence type="predicted"/>
<keyword evidence="5" id="KW-1185">Reference proteome</keyword>
<dbReference type="InterPro" id="IPR056290">
    <property type="entry name" value="CEPT76/DRC7_peptidase-like_dom"/>
</dbReference>
<evidence type="ECO:0000256" key="2">
    <source>
        <dbReference type="ARBA" id="ARBA00023212"/>
    </source>
</evidence>
<protein>
    <submittedName>
        <fullName evidence="4">Transglutaminase superfamily protein</fullName>
    </submittedName>
</protein>
<dbReference type="InterPro" id="IPR038765">
    <property type="entry name" value="Papain-like_cys_pep_sf"/>
</dbReference>
<keyword evidence="2" id="KW-0963">Cytoplasm</keyword>
<organism evidence="4 5">
    <name type="scientific">Roseimicrobium gellanilyticum</name>
    <dbReference type="NCBI Taxonomy" id="748857"/>
    <lineage>
        <taxon>Bacteria</taxon>
        <taxon>Pseudomonadati</taxon>
        <taxon>Verrucomicrobiota</taxon>
        <taxon>Verrucomicrobiia</taxon>
        <taxon>Verrucomicrobiales</taxon>
        <taxon>Verrucomicrobiaceae</taxon>
        <taxon>Roseimicrobium</taxon>
    </lineage>
</organism>
<reference evidence="4 5" key="1">
    <citation type="submission" date="2018-06" db="EMBL/GenBank/DDBJ databases">
        <title>Genomic Encyclopedia of Type Strains, Phase IV (KMG-IV): sequencing the most valuable type-strain genomes for metagenomic binning, comparative biology and taxonomic classification.</title>
        <authorList>
            <person name="Goeker M."/>
        </authorList>
    </citation>
    <scope>NUCLEOTIDE SEQUENCE [LARGE SCALE GENOMIC DNA]</scope>
    <source>
        <strain evidence="4 5">DSM 25532</strain>
    </source>
</reference>
<evidence type="ECO:0000256" key="1">
    <source>
        <dbReference type="ARBA" id="ARBA00004245"/>
    </source>
</evidence>
<gene>
    <name evidence="4" type="ORF">DES53_101208</name>
</gene>
<dbReference type="Pfam" id="PF24656">
    <property type="entry name" value="CEPT76_peptidase"/>
    <property type="match status" value="1"/>
</dbReference>
<evidence type="ECO:0000313" key="5">
    <source>
        <dbReference type="Proteomes" id="UP000253426"/>
    </source>
</evidence>
<feature type="domain" description="CEP76/DRC7 peptidase-like" evidence="3">
    <location>
        <begin position="263"/>
        <end position="363"/>
    </location>
</feature>
<name>A0A366HSZ9_9BACT</name>